<comment type="caution">
    <text evidence="10">The sequence shown here is derived from an EMBL/GenBank/DDBJ whole genome shotgun (WGS) entry which is preliminary data.</text>
</comment>
<keyword evidence="2" id="KW-0964">Secreted</keyword>
<dbReference type="InterPro" id="IPR001007">
    <property type="entry name" value="VWF_dom"/>
</dbReference>
<dbReference type="PANTHER" id="PTHR11339:SF386">
    <property type="entry name" value="HEMOLECTIN, ISOFORM A"/>
    <property type="match status" value="1"/>
</dbReference>
<proteinExistence type="predicted"/>
<dbReference type="OrthoDB" id="6262482at2759"/>
<feature type="disulfide bond" evidence="6">
    <location>
        <begin position="101"/>
        <end position="111"/>
    </location>
</feature>
<sequence>MAALAFSKAFCLGLILYLSLSEARSPRSRRDATEKCPTPATPENGNVECLLDSLGLDVYCSISCKSGYAFEGITDTDLLFVCDVNSGFNEDPVTPPCIAQCTLPCLNNGTCVAPNKCECVGNWHGVQCEHNQILCADPIPGRFGIVDCVPDNKGGKVCVPHCYPGFIFENLPPLQYACSKDGIWTPDASRIPDCIQDMAHTVAPVTVGRITVEAVCAAWGTNHYRTFDNKVYNFEGHCRYTMVSAPNSFEIMLVNDPACTSGSACNRWVEIFQGDDIISLHTGTNGPEVTWNGQILAVPGFKEGTVFEQLGSYLTFKSSLGYSIKWDGKQSIFVQVPAELKGKILGLCGKYNGNPADDFTNQQTQLLTSPQDFGVSWKRSLLGENACPDAQQTAQCSSQSQSQQVASTTCGIILVDPAFIPCHNVVDPAPYDDSCQSDCCSSNSASCLCDSLEAYSRACMDKGVKLNWRKQGRCEMTCRNGMVFKECGSSCVKDCNTVGTACTDPTCVDGCFCPDGTVLHNGTCITADLCPCEYEGHQFKQGDVIHQQCNNCTCVAGSWTCTHVTCEKTCSATGDPHYETFDGLRYNFMGTCSYYLVKDPDFSVISDNVQCGNGDASCTKSITLLLNGTIIRMDQNHQLFINGQEIKALPYETAGIKVSMVSSLFMQAAFSNGVTVLWDGKTRAYIKAPSSFYGRTIGLCGTFDGNQGNDFMTEHGNIETIPNAFGNHWKTDVLCTNMSIEIQQNPCDVNPQRKLQAASLCDHLKSDVFKACHGIEDVTPYYEDCIYDLCACTGNMKDCMCPNIGSYADSCAAKGVKISWRFNITECMIQCPAGQEYKICGKPCERTCRDIALNTDTLCDAKCVEGCNCPDGQTLGNDGRCIPISSCPCIFDGRVYPAGFTTLRETEICVCDGAKFVCTKVTNHDLTEVKPLCPDNAVYAECMSNCRLTCENMHNPPTCGSAQCKAGCECSPGFVFDGEHCVNASLCPCYHAGKTFFEGETFMQDCNECTCVSQRWQCTKNECPSVCSAYGESHYTTFDGRQYEFQGSCDYVLLQSVKGSDNKFVITTRNSQCGTSGVTCFKEMNFIIGEEGTANYYRLQLIRGQSVIPDPGSPFTVKEVGDMVYIRTPFGVTLQWDKQTRVYVQLSADHINKVEGLCGNFNHDSTDDLKNSRGIVVVRPTDFADSWKLQSTCAPSQEISDTCQNSTQRKSWAQLRCSVLASDLFKPCHNFVDYTNFMKRCQYDACGCDLGGDCECLCTAVAAYAHECAVAGVPVQWRSNDLC</sequence>
<evidence type="ECO:0000256" key="2">
    <source>
        <dbReference type="ARBA" id="ARBA00022525"/>
    </source>
</evidence>
<dbReference type="SMART" id="SM00181">
    <property type="entry name" value="EGF"/>
    <property type="match status" value="3"/>
</dbReference>
<dbReference type="InterPro" id="IPR001846">
    <property type="entry name" value="VWF_type-D"/>
</dbReference>
<dbReference type="PROSITE" id="PS00022">
    <property type="entry name" value="EGF_1"/>
    <property type="match status" value="1"/>
</dbReference>
<dbReference type="SMART" id="SM00215">
    <property type="entry name" value="VWC_out"/>
    <property type="match status" value="2"/>
</dbReference>
<feature type="domain" description="VWFD" evidence="9">
    <location>
        <begin position="568"/>
        <end position="736"/>
    </location>
</feature>
<feature type="signal peptide" evidence="7">
    <location>
        <begin position="1"/>
        <end position="23"/>
    </location>
</feature>
<comment type="caution">
    <text evidence="6">Lacks conserved residue(s) required for the propagation of feature annotation.</text>
</comment>
<feature type="disulfide bond" evidence="6">
    <location>
        <begin position="119"/>
        <end position="128"/>
    </location>
</feature>
<keyword evidence="3" id="KW-0677">Repeat</keyword>
<evidence type="ECO:0000259" key="8">
    <source>
        <dbReference type="PROSITE" id="PS50026"/>
    </source>
</evidence>
<dbReference type="PANTHER" id="PTHR11339">
    <property type="entry name" value="EXTRACELLULAR MATRIX GLYCOPROTEIN RELATED"/>
    <property type="match status" value="1"/>
</dbReference>
<evidence type="ECO:0000313" key="11">
    <source>
        <dbReference type="Proteomes" id="UP000678393"/>
    </source>
</evidence>
<dbReference type="InterPro" id="IPR002919">
    <property type="entry name" value="TIL_dom"/>
</dbReference>
<evidence type="ECO:0000256" key="7">
    <source>
        <dbReference type="SAM" id="SignalP"/>
    </source>
</evidence>
<reference evidence="10" key="1">
    <citation type="submission" date="2021-04" db="EMBL/GenBank/DDBJ databases">
        <authorList>
            <consortium name="Molecular Ecology Group"/>
        </authorList>
    </citation>
    <scope>NUCLEOTIDE SEQUENCE</scope>
</reference>
<dbReference type="GO" id="GO:0031012">
    <property type="term" value="C:extracellular matrix"/>
    <property type="evidence" value="ECO:0007669"/>
    <property type="project" value="TreeGrafter"/>
</dbReference>
<evidence type="ECO:0000313" key="10">
    <source>
        <dbReference type="EMBL" id="CAG5117516.1"/>
    </source>
</evidence>
<evidence type="ECO:0000256" key="1">
    <source>
        <dbReference type="ARBA" id="ARBA00004613"/>
    </source>
</evidence>
<keyword evidence="4 6" id="KW-1015">Disulfide bond</keyword>
<accession>A0A8S3YT67</accession>
<evidence type="ECO:0000256" key="5">
    <source>
        <dbReference type="ARBA" id="ARBA00023180"/>
    </source>
</evidence>
<dbReference type="Pfam" id="PF00094">
    <property type="entry name" value="VWD"/>
    <property type="match status" value="3"/>
</dbReference>
<dbReference type="SMART" id="SM00216">
    <property type="entry name" value="VWD"/>
    <property type="match status" value="3"/>
</dbReference>
<dbReference type="InterPro" id="IPR036084">
    <property type="entry name" value="Ser_inhib-like_sf"/>
</dbReference>
<evidence type="ECO:0000256" key="6">
    <source>
        <dbReference type="PROSITE-ProRule" id="PRU00076"/>
    </source>
</evidence>
<dbReference type="GO" id="GO:0005615">
    <property type="term" value="C:extracellular space"/>
    <property type="evidence" value="ECO:0007669"/>
    <property type="project" value="TreeGrafter"/>
</dbReference>
<feature type="domain" description="VWFD" evidence="9">
    <location>
        <begin position="214"/>
        <end position="388"/>
    </location>
</feature>
<dbReference type="Gene3D" id="2.10.25.10">
    <property type="entry name" value="Laminin"/>
    <property type="match status" value="4"/>
</dbReference>
<dbReference type="PROSITE" id="PS51233">
    <property type="entry name" value="VWFD"/>
    <property type="match status" value="3"/>
</dbReference>
<comment type="subcellular location">
    <subcellularLocation>
        <location evidence="1">Secreted</location>
    </subcellularLocation>
</comment>
<dbReference type="InterPro" id="IPR000742">
    <property type="entry name" value="EGF"/>
</dbReference>
<feature type="chain" id="PRO_5035941110" evidence="7">
    <location>
        <begin position="24"/>
        <end position="1283"/>
    </location>
</feature>
<name>A0A8S3YT67_9EUPU</name>
<dbReference type="InterPro" id="IPR050780">
    <property type="entry name" value="Mucin_vWF_Thrombospondin_sf"/>
</dbReference>
<organism evidence="10 11">
    <name type="scientific">Candidula unifasciata</name>
    <dbReference type="NCBI Taxonomy" id="100452"/>
    <lineage>
        <taxon>Eukaryota</taxon>
        <taxon>Metazoa</taxon>
        <taxon>Spiralia</taxon>
        <taxon>Lophotrochozoa</taxon>
        <taxon>Mollusca</taxon>
        <taxon>Gastropoda</taxon>
        <taxon>Heterobranchia</taxon>
        <taxon>Euthyneura</taxon>
        <taxon>Panpulmonata</taxon>
        <taxon>Eupulmonata</taxon>
        <taxon>Stylommatophora</taxon>
        <taxon>Helicina</taxon>
        <taxon>Helicoidea</taxon>
        <taxon>Geomitridae</taxon>
        <taxon>Candidula</taxon>
    </lineage>
</organism>
<protein>
    <submittedName>
        <fullName evidence="10">Uncharacterized protein</fullName>
    </submittedName>
</protein>
<evidence type="ECO:0000256" key="3">
    <source>
        <dbReference type="ARBA" id="ARBA00022737"/>
    </source>
</evidence>
<dbReference type="Pfam" id="PF01826">
    <property type="entry name" value="TIL"/>
    <property type="match status" value="3"/>
</dbReference>
<dbReference type="CDD" id="cd19941">
    <property type="entry name" value="TIL"/>
    <property type="match status" value="3"/>
</dbReference>
<feature type="non-terminal residue" evidence="10">
    <location>
        <position position="1"/>
    </location>
</feature>
<keyword evidence="11" id="KW-1185">Reference proteome</keyword>
<dbReference type="FunFam" id="2.10.25.10:FF:000153">
    <property type="entry name" value="MUC5B isoform 1"/>
    <property type="match status" value="1"/>
</dbReference>
<dbReference type="Proteomes" id="UP000678393">
    <property type="component" value="Unassembled WGS sequence"/>
</dbReference>
<keyword evidence="7" id="KW-0732">Signal</keyword>
<gene>
    <name evidence="10" type="ORF">CUNI_LOCUS3074</name>
</gene>
<feature type="domain" description="VWFD" evidence="9">
    <location>
        <begin position="1025"/>
        <end position="1194"/>
    </location>
</feature>
<evidence type="ECO:0000259" key="9">
    <source>
        <dbReference type="PROSITE" id="PS51233"/>
    </source>
</evidence>
<dbReference type="InterPro" id="IPR014853">
    <property type="entry name" value="VWF/SSPO/ZAN-like_Cys-rich_dom"/>
</dbReference>
<keyword evidence="5" id="KW-0325">Glycoprotein</keyword>
<feature type="domain" description="EGF-like" evidence="8">
    <location>
        <begin position="98"/>
        <end position="129"/>
    </location>
</feature>
<dbReference type="EMBL" id="CAJHNH020000417">
    <property type="protein sequence ID" value="CAG5117516.1"/>
    <property type="molecule type" value="Genomic_DNA"/>
</dbReference>
<keyword evidence="6" id="KW-0245">EGF-like domain</keyword>
<dbReference type="SUPFAM" id="SSF57567">
    <property type="entry name" value="Serine protease inhibitors"/>
    <property type="match status" value="3"/>
</dbReference>
<dbReference type="SMART" id="SM00832">
    <property type="entry name" value="C8"/>
    <property type="match status" value="3"/>
</dbReference>
<dbReference type="PROSITE" id="PS50026">
    <property type="entry name" value="EGF_3"/>
    <property type="match status" value="1"/>
</dbReference>
<dbReference type="SUPFAM" id="SSF57603">
    <property type="entry name" value="FnI-like domain"/>
    <property type="match status" value="1"/>
</dbReference>
<evidence type="ECO:0000256" key="4">
    <source>
        <dbReference type="ARBA" id="ARBA00023157"/>
    </source>
</evidence>
<dbReference type="Pfam" id="PF08742">
    <property type="entry name" value="C8"/>
    <property type="match status" value="3"/>
</dbReference>